<dbReference type="RefSeq" id="WP_121839415.1">
    <property type="nucleotide sequence ID" value="NZ_ML014787.1"/>
</dbReference>
<organism evidence="1 2">
    <name type="scientific">Parashewanella curva</name>
    <dbReference type="NCBI Taxonomy" id="2338552"/>
    <lineage>
        <taxon>Bacteria</taxon>
        <taxon>Pseudomonadati</taxon>
        <taxon>Pseudomonadota</taxon>
        <taxon>Gammaproteobacteria</taxon>
        <taxon>Alteromonadales</taxon>
        <taxon>Shewanellaceae</taxon>
        <taxon>Parashewanella</taxon>
    </lineage>
</organism>
<evidence type="ECO:0000313" key="1">
    <source>
        <dbReference type="EMBL" id="RLV59315.1"/>
    </source>
</evidence>
<dbReference type="AlphaFoldDB" id="A0A3L8PV69"/>
<dbReference type="SUPFAM" id="SSF116927">
    <property type="entry name" value="EspA/CesA-like"/>
    <property type="match status" value="1"/>
</dbReference>
<dbReference type="Proteomes" id="UP000281474">
    <property type="component" value="Unassembled WGS sequence"/>
</dbReference>
<gene>
    <name evidence="1" type="ORF">D5018_12785</name>
</gene>
<dbReference type="InterPro" id="IPR035074">
    <property type="entry name" value="EspA/CesA-like"/>
</dbReference>
<reference evidence="1 2" key="1">
    <citation type="submission" date="2018-09" db="EMBL/GenBank/DDBJ databases">
        <title>Phylogeny of the Shewanellaceae, and recommendation for two new genera, Pseudoshewanella and Parashewanella.</title>
        <authorList>
            <person name="Wang G."/>
        </authorList>
    </citation>
    <scope>NUCLEOTIDE SEQUENCE [LARGE SCALE GENOMIC DNA]</scope>
    <source>
        <strain evidence="1 2">C51</strain>
    </source>
</reference>
<accession>A0A3L8PV69</accession>
<dbReference type="EMBL" id="QZEI01000038">
    <property type="protein sequence ID" value="RLV59315.1"/>
    <property type="molecule type" value="Genomic_DNA"/>
</dbReference>
<name>A0A3L8PV69_9GAMM</name>
<proteinExistence type="predicted"/>
<protein>
    <submittedName>
        <fullName evidence="1">Secretion protein EspA</fullName>
    </submittedName>
</protein>
<dbReference type="Pfam" id="PF03433">
    <property type="entry name" value="EspA"/>
    <property type="match status" value="1"/>
</dbReference>
<dbReference type="InterPro" id="IPR005095">
    <property type="entry name" value="EspA"/>
</dbReference>
<comment type="caution">
    <text evidence="1">The sequence shown here is derived from an EMBL/GenBank/DDBJ whole genome shotgun (WGS) entry which is preliminary data.</text>
</comment>
<dbReference type="OrthoDB" id="8594867at2"/>
<sequence length="182" mass="20090">MAQLQGVDGMDKWDTDYQLGQSGDSVLSGGIGVLYTFMNLLSELANGKYLQMQEKAKVSRDAQDKANEVNEQIADVAKQGDKGTDALPSDVIKYMKDNDIQVDGKSIDAYLGNDETKKLDKGQLEAVKDALENVSNRASDFVSQSQLQLQKVMQTYNVTVSLINSMQTLLEEMNKSIAQNIR</sequence>
<evidence type="ECO:0000313" key="2">
    <source>
        <dbReference type="Proteomes" id="UP000281474"/>
    </source>
</evidence>
<keyword evidence="2" id="KW-1185">Reference proteome</keyword>